<dbReference type="AlphaFoldDB" id="A0A2S8SU14"/>
<comment type="caution">
    <text evidence="1">The sequence shown here is derived from an EMBL/GenBank/DDBJ whole genome shotgun (WGS) entry which is preliminary data.</text>
</comment>
<name>A0A2S8SU14_9BACT</name>
<reference evidence="1 2" key="1">
    <citation type="journal article" date="2018" name="Syst. Appl. Microbiol.">
        <title>Abditibacterium utsteinense sp. nov., the first cultivated member of candidate phylum FBP, isolated from ice-free Antarctic soil samples.</title>
        <authorList>
            <person name="Tahon G."/>
            <person name="Tytgat B."/>
            <person name="Lebbe L."/>
            <person name="Carlier A."/>
            <person name="Willems A."/>
        </authorList>
    </citation>
    <scope>NUCLEOTIDE SEQUENCE [LARGE SCALE GENOMIC DNA]</scope>
    <source>
        <strain evidence="1 2">LMG 29911</strain>
    </source>
</reference>
<sequence length="352" mass="36824">MPAFILNSARSPLQKRIWTLTRWSSYALSNEGSTGSNSVSSSSTTNGTFQILAAYRLAPGETAPTKMVYGMLTLSASAYLYGYEQNIYNGVPPAAFTIIKMEAKANGQLGIPGVSANNISLTLPAPLKFDFPNASLEPGESDIYVVQLSGSGASAEMSVQYSSGAGAGATAIARAEMGSPAVITGYSPDPKKLGVDDFAMPAKGLNQYVISSGMPTSVNWSGGDANFTAWLRDNVSWNLMGTAPALRHVDNTVIVSGPGVAPGHYPQIFVTPQPAPTPPTGVTPTPTPVPTPLPGFEFDLRNALVPVASTTSSDGWNFPSSNSSFGEKTFNHIVDGKTIPAPIALFYPSTGF</sequence>
<proteinExistence type="predicted"/>
<protein>
    <submittedName>
        <fullName evidence="1">Uncharacterized protein</fullName>
    </submittedName>
</protein>
<dbReference type="EMBL" id="NIGF01000006">
    <property type="protein sequence ID" value="PQV64297.1"/>
    <property type="molecule type" value="Genomic_DNA"/>
</dbReference>
<evidence type="ECO:0000313" key="2">
    <source>
        <dbReference type="Proteomes" id="UP000237684"/>
    </source>
</evidence>
<organism evidence="1 2">
    <name type="scientific">Abditibacterium utsteinense</name>
    <dbReference type="NCBI Taxonomy" id="1960156"/>
    <lineage>
        <taxon>Bacteria</taxon>
        <taxon>Pseudomonadati</taxon>
        <taxon>Abditibacteriota</taxon>
        <taxon>Abditibacteriia</taxon>
        <taxon>Abditibacteriales</taxon>
        <taxon>Abditibacteriaceae</taxon>
        <taxon>Abditibacterium</taxon>
    </lineage>
</organism>
<dbReference type="InParanoid" id="A0A2S8SU14"/>
<keyword evidence="2" id="KW-1185">Reference proteome</keyword>
<accession>A0A2S8SU14</accession>
<gene>
    <name evidence="1" type="ORF">B1R32_106143</name>
</gene>
<evidence type="ECO:0000313" key="1">
    <source>
        <dbReference type="EMBL" id="PQV64297.1"/>
    </source>
</evidence>
<dbReference type="Proteomes" id="UP000237684">
    <property type="component" value="Unassembled WGS sequence"/>
</dbReference>